<feature type="domain" description="UspA" evidence="2">
    <location>
        <begin position="1"/>
        <end position="131"/>
    </location>
</feature>
<dbReference type="Gene3D" id="3.40.50.620">
    <property type="entry name" value="HUPs"/>
    <property type="match status" value="1"/>
</dbReference>
<evidence type="ECO:0000259" key="2">
    <source>
        <dbReference type="Pfam" id="PF00582"/>
    </source>
</evidence>
<reference evidence="3 4" key="1">
    <citation type="submission" date="2016-10" db="EMBL/GenBank/DDBJ databases">
        <authorList>
            <person name="de Groot N.N."/>
        </authorList>
    </citation>
    <scope>NUCLEOTIDE SEQUENCE [LARGE SCALE GENOMIC DNA]</scope>
    <source>
        <strain evidence="3 4">DSM 2698</strain>
    </source>
</reference>
<dbReference type="PRINTS" id="PR01438">
    <property type="entry name" value="UNVRSLSTRESS"/>
</dbReference>
<dbReference type="PANTHER" id="PTHR46268:SF6">
    <property type="entry name" value="UNIVERSAL STRESS PROTEIN UP12"/>
    <property type="match status" value="1"/>
</dbReference>
<proteinExistence type="inferred from homology"/>
<dbReference type="CDD" id="cd00293">
    <property type="entry name" value="USP-like"/>
    <property type="match status" value="1"/>
</dbReference>
<dbReference type="SUPFAM" id="SSF52402">
    <property type="entry name" value="Adenine nucleotide alpha hydrolases-like"/>
    <property type="match status" value="1"/>
</dbReference>
<sequence>MVSRILLPIDLDHIASWKKSVTTAIELTRLYDAELVVLSVFPQMEADFSQFPTHHLPAVEVFRREYLPEDIRSRAIYRSGTVARGIRAAINQEQIDLVVMASHNPNLGDYVMGSNAANVVLHSPCSVLVVR</sequence>
<dbReference type="RefSeq" id="WP_170130516.1">
    <property type="nucleotide sequence ID" value="NZ_FMVW01000008.1"/>
</dbReference>
<dbReference type="AlphaFoldDB" id="A0A1G5P2P0"/>
<accession>A0A1G5P2P0</accession>
<protein>
    <submittedName>
        <fullName evidence="3">Nucleotide-binding universal stress protein, UspA family</fullName>
    </submittedName>
</protein>
<evidence type="ECO:0000256" key="1">
    <source>
        <dbReference type="ARBA" id="ARBA00008791"/>
    </source>
</evidence>
<comment type="similarity">
    <text evidence="1">Belongs to the universal stress protein A family.</text>
</comment>
<dbReference type="Pfam" id="PF00582">
    <property type="entry name" value="Usp"/>
    <property type="match status" value="1"/>
</dbReference>
<dbReference type="InterPro" id="IPR006016">
    <property type="entry name" value="UspA"/>
</dbReference>
<dbReference type="InterPro" id="IPR006015">
    <property type="entry name" value="Universal_stress_UspA"/>
</dbReference>
<organism evidence="3 4">
    <name type="scientific">Afifella marina DSM 2698</name>
    <dbReference type="NCBI Taxonomy" id="1120955"/>
    <lineage>
        <taxon>Bacteria</taxon>
        <taxon>Pseudomonadati</taxon>
        <taxon>Pseudomonadota</taxon>
        <taxon>Alphaproteobacteria</taxon>
        <taxon>Hyphomicrobiales</taxon>
        <taxon>Afifellaceae</taxon>
        <taxon>Afifella</taxon>
    </lineage>
</organism>
<evidence type="ECO:0000313" key="3">
    <source>
        <dbReference type="EMBL" id="SCZ43429.1"/>
    </source>
</evidence>
<dbReference type="Proteomes" id="UP000199347">
    <property type="component" value="Unassembled WGS sequence"/>
</dbReference>
<gene>
    <name evidence="3" type="ORF">SAMN03080610_03054</name>
</gene>
<dbReference type="EMBL" id="FMVW01000008">
    <property type="protein sequence ID" value="SCZ43429.1"/>
    <property type="molecule type" value="Genomic_DNA"/>
</dbReference>
<keyword evidence="4" id="KW-1185">Reference proteome</keyword>
<evidence type="ECO:0000313" key="4">
    <source>
        <dbReference type="Proteomes" id="UP000199347"/>
    </source>
</evidence>
<dbReference type="STRING" id="1120955.SAMN03080610_03054"/>
<name>A0A1G5P2P0_AFIMA</name>
<dbReference type="InterPro" id="IPR014729">
    <property type="entry name" value="Rossmann-like_a/b/a_fold"/>
</dbReference>
<dbReference type="PANTHER" id="PTHR46268">
    <property type="entry name" value="STRESS RESPONSE PROTEIN NHAX"/>
    <property type="match status" value="1"/>
</dbReference>